<comment type="caution">
    <text evidence="1">The sequence shown here is derived from an EMBL/GenBank/DDBJ whole genome shotgun (WGS) entry which is preliminary data.</text>
</comment>
<gene>
    <name evidence="1" type="ORF">GCM10010211_58480</name>
</gene>
<organism evidence="1 2">
    <name type="scientific">Streptomyces albospinus</name>
    <dbReference type="NCBI Taxonomy" id="285515"/>
    <lineage>
        <taxon>Bacteria</taxon>
        <taxon>Bacillati</taxon>
        <taxon>Actinomycetota</taxon>
        <taxon>Actinomycetes</taxon>
        <taxon>Kitasatosporales</taxon>
        <taxon>Streptomycetaceae</taxon>
        <taxon>Streptomyces</taxon>
    </lineage>
</organism>
<evidence type="ECO:0000313" key="1">
    <source>
        <dbReference type="EMBL" id="GGU84780.1"/>
    </source>
</evidence>
<accession>A0ABQ2VHU1</accession>
<name>A0ABQ2VHU1_9ACTN</name>
<evidence type="ECO:0000313" key="2">
    <source>
        <dbReference type="Proteomes" id="UP000654471"/>
    </source>
</evidence>
<sequence>MEADTEPLPDPVPLTGYPYKRDPCPLYERMTRFPFQVLAESIGLPPQLARRFDRDCGKVVQPFQLVVAGQEPVTDQSPLP</sequence>
<dbReference type="RefSeq" id="WP_189304996.1">
    <property type="nucleotide sequence ID" value="NZ_BMRP01000025.1"/>
</dbReference>
<reference evidence="2" key="1">
    <citation type="journal article" date="2019" name="Int. J. Syst. Evol. Microbiol.">
        <title>The Global Catalogue of Microorganisms (GCM) 10K type strain sequencing project: providing services to taxonomists for standard genome sequencing and annotation.</title>
        <authorList>
            <consortium name="The Broad Institute Genomics Platform"/>
            <consortium name="The Broad Institute Genome Sequencing Center for Infectious Disease"/>
            <person name="Wu L."/>
            <person name="Ma J."/>
        </authorList>
    </citation>
    <scope>NUCLEOTIDE SEQUENCE [LARGE SCALE GENOMIC DNA]</scope>
    <source>
        <strain evidence="2">JCM 3399</strain>
    </source>
</reference>
<dbReference type="EMBL" id="BMRP01000025">
    <property type="protein sequence ID" value="GGU84780.1"/>
    <property type="molecule type" value="Genomic_DNA"/>
</dbReference>
<dbReference type="Proteomes" id="UP000654471">
    <property type="component" value="Unassembled WGS sequence"/>
</dbReference>
<keyword evidence="2" id="KW-1185">Reference proteome</keyword>
<proteinExistence type="predicted"/>
<protein>
    <submittedName>
        <fullName evidence="1">Uncharacterized protein</fullName>
    </submittedName>
</protein>